<dbReference type="Proteomes" id="UP000245383">
    <property type="component" value="Unassembled WGS sequence"/>
</dbReference>
<reference evidence="1 2" key="1">
    <citation type="journal article" date="2018" name="MBio">
        <title>Comparative Genomics Reveals the Core Gene Toolbox for the Fungus-Insect Symbiosis.</title>
        <authorList>
            <person name="Wang Y."/>
            <person name="Stata M."/>
            <person name="Wang W."/>
            <person name="Stajich J.E."/>
            <person name="White M.M."/>
            <person name="Moncalvo J.M."/>
        </authorList>
    </citation>
    <scope>NUCLEOTIDE SEQUENCE [LARGE SCALE GENOMIC DNA]</scope>
    <source>
        <strain evidence="1 2">SWE-8-4</strain>
    </source>
</reference>
<dbReference type="AlphaFoldDB" id="A0A2T9YTE0"/>
<sequence length="201" mass="22907">MEFLLQEEKWETRKLLKQPAKRYDEVEQPKVPQFSSKYKRPSPVNLLLVGQNNNNSDQMEIYPSQRNAFFTPRNKQYTKPANSLTSSPIKRANKIAQISPTPKQSYINDASPLKPIQATHGVTGSQETQSIIGEVNVNDQKILFTYDLGAALTVISMDLAKNLGLEIEWENKRIVKTASEDNITVYRCPQVNLKFETFTSK</sequence>
<keyword evidence="2" id="KW-1185">Reference proteome</keyword>
<evidence type="ECO:0008006" key="3">
    <source>
        <dbReference type="Google" id="ProtNLM"/>
    </source>
</evidence>
<dbReference type="Pfam" id="PF13650">
    <property type="entry name" value="Asp_protease_2"/>
    <property type="match status" value="1"/>
</dbReference>
<organism evidence="1 2">
    <name type="scientific">Smittium simulii</name>
    <dbReference type="NCBI Taxonomy" id="133385"/>
    <lineage>
        <taxon>Eukaryota</taxon>
        <taxon>Fungi</taxon>
        <taxon>Fungi incertae sedis</taxon>
        <taxon>Zoopagomycota</taxon>
        <taxon>Kickxellomycotina</taxon>
        <taxon>Harpellomycetes</taxon>
        <taxon>Harpellales</taxon>
        <taxon>Legeriomycetaceae</taxon>
        <taxon>Smittium</taxon>
    </lineage>
</organism>
<gene>
    <name evidence="1" type="ORF">BB561_001693</name>
</gene>
<dbReference type="SUPFAM" id="SSF50630">
    <property type="entry name" value="Acid proteases"/>
    <property type="match status" value="1"/>
</dbReference>
<dbReference type="STRING" id="133385.A0A2T9YTE0"/>
<dbReference type="Gene3D" id="2.40.70.10">
    <property type="entry name" value="Acid Proteases"/>
    <property type="match status" value="1"/>
</dbReference>
<dbReference type="EMBL" id="MBFR01000051">
    <property type="protein sequence ID" value="PVU95607.1"/>
    <property type="molecule type" value="Genomic_DNA"/>
</dbReference>
<proteinExistence type="predicted"/>
<dbReference type="InterPro" id="IPR021109">
    <property type="entry name" value="Peptidase_aspartic_dom_sf"/>
</dbReference>
<dbReference type="OrthoDB" id="5641648at2759"/>
<accession>A0A2T9YTE0</accession>
<protein>
    <recommendedName>
        <fullName evidence="3">Aspartic peptidase DDI1-type domain-containing protein</fullName>
    </recommendedName>
</protein>
<evidence type="ECO:0000313" key="1">
    <source>
        <dbReference type="EMBL" id="PVU95607.1"/>
    </source>
</evidence>
<evidence type="ECO:0000313" key="2">
    <source>
        <dbReference type="Proteomes" id="UP000245383"/>
    </source>
</evidence>
<name>A0A2T9YTE0_9FUNG</name>
<comment type="caution">
    <text evidence="1">The sequence shown here is derived from an EMBL/GenBank/DDBJ whole genome shotgun (WGS) entry which is preliminary data.</text>
</comment>